<dbReference type="RefSeq" id="WP_035890669.1">
    <property type="nucleotide sequence ID" value="NZ_JNCF01000044.1"/>
</dbReference>
<protein>
    <submittedName>
        <fullName evidence="2">Uncharacterized protein</fullName>
    </submittedName>
</protein>
<evidence type="ECO:0000313" key="3">
    <source>
        <dbReference type="Proteomes" id="UP000054422"/>
    </source>
</evidence>
<gene>
    <name evidence="2" type="ORF">EP47_13545</name>
</gene>
<comment type="caution">
    <text evidence="2">The sequence shown here is derived from an EMBL/GenBank/DDBJ whole genome shotgun (WGS) entry which is preliminary data.</text>
</comment>
<feature type="transmembrane region" description="Helical" evidence="1">
    <location>
        <begin position="118"/>
        <end position="145"/>
    </location>
</feature>
<keyword evidence="1" id="KW-0472">Membrane</keyword>
<keyword evidence="1" id="KW-1133">Transmembrane helix</keyword>
<reference evidence="2 3" key="1">
    <citation type="submission" date="2014-05" db="EMBL/GenBank/DDBJ databases">
        <authorList>
            <person name="Rizzardi K."/>
            <person name="Winiecka-Krusnell J."/>
            <person name="Ramliden M."/>
            <person name="Alm E."/>
            <person name="Andersson S."/>
            <person name="Byfors S."/>
        </authorList>
    </citation>
    <scope>NUCLEOTIDE SEQUENCE [LARGE SCALE GENOMIC DNA]</scope>
    <source>
        <strain evidence="2 3">LEGN</strain>
    </source>
</reference>
<dbReference type="Proteomes" id="UP000054422">
    <property type="component" value="Unassembled WGS sequence"/>
</dbReference>
<feature type="transmembrane region" description="Helical" evidence="1">
    <location>
        <begin position="157"/>
        <end position="180"/>
    </location>
</feature>
<evidence type="ECO:0000313" key="2">
    <source>
        <dbReference type="EMBL" id="KGP62725.1"/>
    </source>
</evidence>
<sequence length="436" mass="49468">MVRSQKSMTNKTEFRASNPAILDYNQQRDLLLQNLKRLPPTELHYYFALLLASIENEPNPEQLTHLIVKTIDVVKKLRQFYADVDNQSKPDLTEVTTALNALILASKMHTTSHTVKKAALGVCSVVLGFIFGVIGAATGLIAGLFSDYSIIGNLRASGLWFVTGLFLGAFIGSRCPSLVFQSSFERKLEFCINSIEKVGKELPSKKTHAEYEAETKQYILDVFFKNIPESKKEAAFNAFLKSDNQKFQVSTTTAGFISKSLKGHLGHHYLIAYSINGKQDIPMEYGSRIKTPRFFDQNESPRVITGKKLFDMLVLDRMLQETYKYTLKGFFKDYEIGSNDCRTYVEKILIGTGQAPTQINRFNPKIDKWSATNIIGPIVRFFSKTKEMELMPFVKHYKNDPNDPDPVITARKWSEKKEEIPKEQRNVSFSPGIVQI</sequence>
<name>A0A0A2SNJ9_9GAMM</name>
<dbReference type="OrthoDB" id="5646298at2"/>
<evidence type="ECO:0000256" key="1">
    <source>
        <dbReference type="SAM" id="Phobius"/>
    </source>
</evidence>
<keyword evidence="1" id="KW-0812">Transmembrane</keyword>
<proteinExistence type="predicted"/>
<organism evidence="2 3">
    <name type="scientific">Legionella norrlandica</name>
    <dbReference type="NCBI Taxonomy" id="1498499"/>
    <lineage>
        <taxon>Bacteria</taxon>
        <taxon>Pseudomonadati</taxon>
        <taxon>Pseudomonadota</taxon>
        <taxon>Gammaproteobacteria</taxon>
        <taxon>Legionellales</taxon>
        <taxon>Legionellaceae</taxon>
        <taxon>Legionella</taxon>
    </lineage>
</organism>
<dbReference type="AlphaFoldDB" id="A0A0A2SNJ9"/>
<dbReference type="EMBL" id="JNCF01000044">
    <property type="protein sequence ID" value="KGP62725.1"/>
    <property type="molecule type" value="Genomic_DNA"/>
</dbReference>
<keyword evidence="3" id="KW-1185">Reference proteome</keyword>
<accession>A0A0A2SNJ9</accession>